<feature type="transmembrane region" description="Helical" evidence="1">
    <location>
        <begin position="138"/>
        <end position="158"/>
    </location>
</feature>
<feature type="domain" description="DUF1206" evidence="2">
    <location>
        <begin position="14"/>
        <end position="78"/>
    </location>
</feature>
<organism evidence="3 4">
    <name type="scientific">Rhizobium rhizogenes</name>
    <name type="common">Agrobacterium rhizogenes</name>
    <dbReference type="NCBI Taxonomy" id="359"/>
    <lineage>
        <taxon>Bacteria</taxon>
        <taxon>Pseudomonadati</taxon>
        <taxon>Pseudomonadota</taxon>
        <taxon>Alphaproteobacteria</taxon>
        <taxon>Hyphomicrobiales</taxon>
        <taxon>Rhizobiaceae</taxon>
        <taxon>Rhizobium/Agrobacterium group</taxon>
        <taxon>Rhizobium</taxon>
    </lineage>
</organism>
<dbReference type="Pfam" id="PF06724">
    <property type="entry name" value="DUF1206"/>
    <property type="match status" value="3"/>
</dbReference>
<dbReference type="Proteomes" id="UP000244335">
    <property type="component" value="Unassembled WGS sequence"/>
</dbReference>
<dbReference type="RefSeq" id="WP_113326105.1">
    <property type="nucleotide sequence ID" value="NZ_QDFR01000002.1"/>
</dbReference>
<accession>A0AA92C3Q8</accession>
<feature type="transmembrane region" description="Helical" evidence="1">
    <location>
        <begin position="178"/>
        <end position="206"/>
    </location>
</feature>
<proteinExistence type="predicted"/>
<feature type="transmembrane region" description="Helical" evidence="1">
    <location>
        <begin position="226"/>
        <end position="249"/>
    </location>
</feature>
<feature type="domain" description="DUF1206" evidence="2">
    <location>
        <begin position="96"/>
        <end position="164"/>
    </location>
</feature>
<gene>
    <name evidence="3" type="ORF">DC430_06550</name>
</gene>
<keyword evidence="1" id="KW-1133">Transmembrane helix</keyword>
<dbReference type="AlphaFoldDB" id="A0AA92C3Q8"/>
<comment type="caution">
    <text evidence="3">The sequence shown here is derived from an EMBL/GenBank/DDBJ whole genome shotgun (WGS) entry which is preliminary data.</text>
</comment>
<feature type="transmembrane region" description="Helical" evidence="1">
    <location>
        <begin position="15"/>
        <end position="36"/>
    </location>
</feature>
<evidence type="ECO:0000259" key="2">
    <source>
        <dbReference type="Pfam" id="PF06724"/>
    </source>
</evidence>
<reference evidence="3 4" key="1">
    <citation type="submission" date="2018-04" db="EMBL/GenBank/DDBJ databases">
        <authorList>
            <person name="Hagen T."/>
        </authorList>
    </citation>
    <scope>NUCLEOTIDE SEQUENCE [LARGE SCALE GENOMIC DNA]</scope>
    <source>
        <strain evidence="3 4">TPD7009</strain>
    </source>
</reference>
<keyword evidence="1" id="KW-0472">Membrane</keyword>
<feature type="domain" description="DUF1206" evidence="2">
    <location>
        <begin position="186"/>
        <end position="254"/>
    </location>
</feature>
<keyword evidence="1" id="KW-0812">Transmembrane</keyword>
<name>A0AA92C3Q8_RHIRH</name>
<feature type="transmembrane region" description="Helical" evidence="1">
    <location>
        <begin position="56"/>
        <end position="74"/>
    </location>
</feature>
<dbReference type="EMBL" id="QDFR01000002">
    <property type="protein sequence ID" value="PVE54908.1"/>
    <property type="molecule type" value="Genomic_DNA"/>
</dbReference>
<sequence length="275" mass="28814">MPSTFRFDLLAKSGYAARGIVFMLVGGLALLSGVAGEKAETKSALSTLLSQPFGRIWVGAIGIGLLGFVCWRLAQAIADTDDHGTSAKGLVIRTALIGSAITYLGLAGFALGHSFLAGGGNEGSGEKDLAQWIMSQPFGSYLLIVVGAGFVIGGGVTAAKGLTRKFERYLRIPDQNAIATWICIYGLVARGLVFAIIGILFITAGMKVDPQEAGSMGDAMQWLRQMPFGSALYICVAAGLAAFGIYNLIEARYRTIPSPSLSAVTRSVRSALPGR</sequence>
<dbReference type="InterPro" id="IPR009597">
    <property type="entry name" value="DUF1206"/>
</dbReference>
<feature type="transmembrane region" description="Helical" evidence="1">
    <location>
        <begin position="95"/>
        <end position="118"/>
    </location>
</feature>
<evidence type="ECO:0000313" key="4">
    <source>
        <dbReference type="Proteomes" id="UP000244335"/>
    </source>
</evidence>
<evidence type="ECO:0000256" key="1">
    <source>
        <dbReference type="SAM" id="Phobius"/>
    </source>
</evidence>
<evidence type="ECO:0000313" key="3">
    <source>
        <dbReference type="EMBL" id="PVE54908.1"/>
    </source>
</evidence>
<protein>
    <recommendedName>
        <fullName evidence="2">DUF1206 domain-containing protein</fullName>
    </recommendedName>
</protein>